<dbReference type="GO" id="GO:0009425">
    <property type="term" value="C:bacterial-type flagellum basal body"/>
    <property type="evidence" value="ECO:0007669"/>
    <property type="project" value="UniProtKB-SubCell"/>
</dbReference>
<reference evidence="6" key="1">
    <citation type="submission" date="2023-07" db="EMBL/GenBank/DDBJ databases">
        <title>Genome content predicts the carbon catabolic preferences of heterotrophic bacteria.</title>
        <authorList>
            <person name="Gralka M."/>
        </authorList>
    </citation>
    <scope>NUCLEOTIDE SEQUENCE</scope>
    <source>
        <strain evidence="7">5G01</strain>
        <strain evidence="6">I2M16</strain>
    </source>
</reference>
<keyword evidence="9" id="KW-1185">Reference proteome</keyword>
<gene>
    <name evidence="5 6" type="primary">fliE</name>
    <name evidence="6" type="ORF">Q4490_16905</name>
    <name evidence="7" type="ORF">Q8W30_16095</name>
</gene>
<keyword evidence="6" id="KW-0969">Cilium</keyword>
<dbReference type="Pfam" id="PF02049">
    <property type="entry name" value="FliE"/>
    <property type="match status" value="1"/>
</dbReference>
<dbReference type="GO" id="GO:0071973">
    <property type="term" value="P:bacterial-type flagellum-dependent cell motility"/>
    <property type="evidence" value="ECO:0007669"/>
    <property type="project" value="InterPro"/>
</dbReference>
<keyword evidence="6" id="KW-0282">Flagellum</keyword>
<proteinExistence type="inferred from homology"/>
<comment type="similarity">
    <text evidence="2 5">Belongs to the FliE family.</text>
</comment>
<evidence type="ECO:0000313" key="9">
    <source>
        <dbReference type="Proteomes" id="UP001177341"/>
    </source>
</evidence>
<evidence type="ECO:0000313" key="7">
    <source>
        <dbReference type="EMBL" id="MDP2524096.1"/>
    </source>
</evidence>
<dbReference type="NCBIfam" id="TIGR00205">
    <property type="entry name" value="fliE"/>
    <property type="match status" value="1"/>
</dbReference>
<evidence type="ECO:0000256" key="4">
    <source>
        <dbReference type="ARBA" id="ARBA00023143"/>
    </source>
</evidence>
<protein>
    <recommendedName>
        <fullName evidence="3 5">Flagellar hook-basal body complex protein FliE</fullName>
    </recommendedName>
</protein>
<dbReference type="PANTHER" id="PTHR34653:SF1">
    <property type="entry name" value="FLAGELLAR HOOK-BASAL BODY COMPLEX PROTEIN FLIE"/>
    <property type="match status" value="1"/>
</dbReference>
<name>A0AAW7XM69_9GAMM</name>
<evidence type="ECO:0000256" key="1">
    <source>
        <dbReference type="ARBA" id="ARBA00004117"/>
    </source>
</evidence>
<evidence type="ECO:0000313" key="6">
    <source>
        <dbReference type="EMBL" id="MDO6455245.1"/>
    </source>
</evidence>
<dbReference type="AlphaFoldDB" id="A0AAW7XM69"/>
<keyword evidence="4 5" id="KW-0975">Bacterial flagellum</keyword>
<evidence type="ECO:0000256" key="5">
    <source>
        <dbReference type="HAMAP-Rule" id="MF_00724"/>
    </source>
</evidence>
<dbReference type="EMBL" id="JAUYVO010000014">
    <property type="protein sequence ID" value="MDP2524096.1"/>
    <property type="molecule type" value="Genomic_DNA"/>
</dbReference>
<dbReference type="InterPro" id="IPR001624">
    <property type="entry name" value="FliE"/>
</dbReference>
<dbReference type="RefSeq" id="WP_075171266.1">
    <property type="nucleotide sequence ID" value="NZ_CAXHZV010000024.1"/>
</dbReference>
<dbReference type="GO" id="GO:0003774">
    <property type="term" value="F:cytoskeletal motor activity"/>
    <property type="evidence" value="ECO:0007669"/>
    <property type="project" value="InterPro"/>
</dbReference>
<dbReference type="EMBL" id="JAUOPG010000014">
    <property type="protein sequence ID" value="MDO6455245.1"/>
    <property type="molecule type" value="Genomic_DNA"/>
</dbReference>
<dbReference type="Proteomes" id="UP001177341">
    <property type="component" value="Unassembled WGS sequence"/>
</dbReference>
<organism evidence="6 8">
    <name type="scientific">Neptunomonas phycophila</name>
    <dbReference type="NCBI Taxonomy" id="1572645"/>
    <lineage>
        <taxon>Bacteria</taxon>
        <taxon>Pseudomonadati</taxon>
        <taxon>Pseudomonadota</taxon>
        <taxon>Gammaproteobacteria</taxon>
        <taxon>Oceanospirillales</taxon>
        <taxon>Oceanospirillaceae</taxon>
        <taxon>Neptunomonas</taxon>
    </lineage>
</organism>
<comment type="subcellular location">
    <subcellularLocation>
        <location evidence="1 5">Bacterial flagellum basal body</location>
    </subcellularLocation>
</comment>
<comment type="caution">
    <text evidence="6">The sequence shown here is derived from an EMBL/GenBank/DDBJ whole genome shotgun (WGS) entry which is preliminary data.</text>
</comment>
<dbReference type="PANTHER" id="PTHR34653">
    <property type="match status" value="1"/>
</dbReference>
<evidence type="ECO:0000256" key="3">
    <source>
        <dbReference type="ARBA" id="ARBA00018024"/>
    </source>
</evidence>
<sequence length="119" mass="13042">MIERTDIQSVLTQMRAMKEQAQMGVSHVNNPAEVAMPSVRPVAESNDGFGSLLKSAIDGVNNTQMEASRLATAYEQGDTSVELTQVMVQLQKASVSFQAMTEVRNRLVSAYEDVMNMSI</sequence>
<dbReference type="GeneID" id="89455193"/>
<dbReference type="Proteomes" id="UP001169862">
    <property type="component" value="Unassembled WGS sequence"/>
</dbReference>
<accession>A0AAW7XM69</accession>
<dbReference type="PRINTS" id="PR01006">
    <property type="entry name" value="FLGHOOKFLIE"/>
</dbReference>
<dbReference type="GO" id="GO:0005198">
    <property type="term" value="F:structural molecule activity"/>
    <property type="evidence" value="ECO:0007669"/>
    <property type="project" value="UniProtKB-UniRule"/>
</dbReference>
<evidence type="ECO:0000256" key="2">
    <source>
        <dbReference type="ARBA" id="ARBA00009272"/>
    </source>
</evidence>
<evidence type="ECO:0000313" key="8">
    <source>
        <dbReference type="Proteomes" id="UP001169862"/>
    </source>
</evidence>
<keyword evidence="6" id="KW-0966">Cell projection</keyword>
<dbReference type="HAMAP" id="MF_00724">
    <property type="entry name" value="FliE"/>
    <property type="match status" value="1"/>
</dbReference>